<keyword evidence="1" id="KW-0732">Signal</keyword>
<keyword evidence="3" id="KW-1185">Reference proteome</keyword>
<dbReference type="EMBL" id="RWJN01000423">
    <property type="protein sequence ID" value="TCD61872.1"/>
    <property type="molecule type" value="Genomic_DNA"/>
</dbReference>
<proteinExistence type="predicted"/>
<organism evidence="2 3">
    <name type="scientific">Steccherinum ochraceum</name>
    <dbReference type="NCBI Taxonomy" id="92696"/>
    <lineage>
        <taxon>Eukaryota</taxon>
        <taxon>Fungi</taxon>
        <taxon>Dikarya</taxon>
        <taxon>Basidiomycota</taxon>
        <taxon>Agaricomycotina</taxon>
        <taxon>Agaricomycetes</taxon>
        <taxon>Polyporales</taxon>
        <taxon>Steccherinaceae</taxon>
        <taxon>Steccherinum</taxon>
    </lineage>
</organism>
<comment type="caution">
    <text evidence="2">The sequence shown here is derived from an EMBL/GenBank/DDBJ whole genome shotgun (WGS) entry which is preliminary data.</text>
</comment>
<reference evidence="2 3" key="1">
    <citation type="submission" date="2018-11" db="EMBL/GenBank/DDBJ databases">
        <title>Genome assembly of Steccherinum ochraceum LE-BIN_3174, the white-rot fungus of the Steccherinaceae family (The Residual Polyporoid clade, Polyporales, Basidiomycota).</title>
        <authorList>
            <person name="Fedorova T.V."/>
            <person name="Glazunova O.A."/>
            <person name="Landesman E.O."/>
            <person name="Moiseenko K.V."/>
            <person name="Psurtseva N.V."/>
            <person name="Savinova O.S."/>
            <person name="Shakhova N.V."/>
            <person name="Tyazhelova T.V."/>
            <person name="Vasina D.V."/>
        </authorList>
    </citation>
    <scope>NUCLEOTIDE SEQUENCE [LARGE SCALE GENOMIC DNA]</scope>
    <source>
        <strain evidence="2 3">LE-BIN_3174</strain>
    </source>
</reference>
<dbReference type="AlphaFoldDB" id="A0A4R0R3V6"/>
<sequence length="51" mass="5296">MKLFLASLTTIGFMAGALASDVLLVNTPASAVQCEDTLLTWSGGVPPFNLL</sequence>
<protein>
    <submittedName>
        <fullName evidence="2">Uncharacterized protein</fullName>
    </submittedName>
</protein>
<feature type="chain" id="PRO_5020482848" evidence="1">
    <location>
        <begin position="20"/>
        <end position="51"/>
    </location>
</feature>
<evidence type="ECO:0000256" key="1">
    <source>
        <dbReference type="SAM" id="SignalP"/>
    </source>
</evidence>
<accession>A0A4R0R3V6</accession>
<name>A0A4R0R3V6_9APHY</name>
<dbReference type="OrthoDB" id="3362246at2759"/>
<feature type="signal peptide" evidence="1">
    <location>
        <begin position="1"/>
        <end position="19"/>
    </location>
</feature>
<evidence type="ECO:0000313" key="3">
    <source>
        <dbReference type="Proteomes" id="UP000292702"/>
    </source>
</evidence>
<gene>
    <name evidence="2" type="ORF">EIP91_007821</name>
</gene>
<dbReference type="Proteomes" id="UP000292702">
    <property type="component" value="Unassembled WGS sequence"/>
</dbReference>
<evidence type="ECO:0000313" key="2">
    <source>
        <dbReference type="EMBL" id="TCD61872.1"/>
    </source>
</evidence>